<dbReference type="AlphaFoldDB" id="A0A8T0PIK0"/>
<sequence>MRCGCIGRSSWLARGLSSTMPGLPLQNSPDLCSLHVEFGDHHVCQLCRASHQIQETPGNIHGHGSTRVGVYLCAAYETLIDTRAVHCKRG</sequence>
<evidence type="ECO:0000313" key="2">
    <source>
        <dbReference type="Proteomes" id="UP000823388"/>
    </source>
</evidence>
<keyword evidence="2" id="KW-1185">Reference proteome</keyword>
<dbReference type="Proteomes" id="UP000823388">
    <property type="component" value="Chromosome 8K"/>
</dbReference>
<evidence type="ECO:0000313" key="1">
    <source>
        <dbReference type="EMBL" id="KAG2561420.1"/>
    </source>
</evidence>
<dbReference type="EMBL" id="CM029051">
    <property type="protein sequence ID" value="KAG2561420.1"/>
    <property type="molecule type" value="Genomic_DNA"/>
</dbReference>
<reference evidence="1 2" key="1">
    <citation type="submission" date="2020-05" db="EMBL/GenBank/DDBJ databases">
        <title>WGS assembly of Panicum virgatum.</title>
        <authorList>
            <person name="Lovell J.T."/>
            <person name="Jenkins J."/>
            <person name="Shu S."/>
            <person name="Juenger T.E."/>
            <person name="Schmutz J."/>
        </authorList>
    </citation>
    <scope>NUCLEOTIDE SEQUENCE [LARGE SCALE GENOMIC DNA]</scope>
    <source>
        <strain evidence="2">cv. AP13</strain>
    </source>
</reference>
<protein>
    <submittedName>
        <fullName evidence="1">Uncharacterized protein</fullName>
    </submittedName>
</protein>
<organism evidence="1 2">
    <name type="scientific">Panicum virgatum</name>
    <name type="common">Blackwell switchgrass</name>
    <dbReference type="NCBI Taxonomy" id="38727"/>
    <lineage>
        <taxon>Eukaryota</taxon>
        <taxon>Viridiplantae</taxon>
        <taxon>Streptophyta</taxon>
        <taxon>Embryophyta</taxon>
        <taxon>Tracheophyta</taxon>
        <taxon>Spermatophyta</taxon>
        <taxon>Magnoliopsida</taxon>
        <taxon>Liliopsida</taxon>
        <taxon>Poales</taxon>
        <taxon>Poaceae</taxon>
        <taxon>PACMAD clade</taxon>
        <taxon>Panicoideae</taxon>
        <taxon>Panicodae</taxon>
        <taxon>Paniceae</taxon>
        <taxon>Panicinae</taxon>
        <taxon>Panicum</taxon>
        <taxon>Panicum sect. Hiantes</taxon>
    </lineage>
</organism>
<accession>A0A8T0PIK0</accession>
<comment type="caution">
    <text evidence="1">The sequence shown here is derived from an EMBL/GenBank/DDBJ whole genome shotgun (WGS) entry which is preliminary data.</text>
</comment>
<name>A0A8T0PIK0_PANVG</name>
<proteinExistence type="predicted"/>
<gene>
    <name evidence="1" type="ORF">PVAP13_8KG157500</name>
</gene>